<organism evidence="1 2">
    <name type="scientific">Metarhizium guizhouense (strain ARSEF 977)</name>
    <dbReference type="NCBI Taxonomy" id="1276136"/>
    <lineage>
        <taxon>Eukaryota</taxon>
        <taxon>Fungi</taxon>
        <taxon>Dikarya</taxon>
        <taxon>Ascomycota</taxon>
        <taxon>Pezizomycotina</taxon>
        <taxon>Sordariomycetes</taxon>
        <taxon>Hypocreomycetidae</taxon>
        <taxon>Hypocreales</taxon>
        <taxon>Clavicipitaceae</taxon>
        <taxon>Metarhizium</taxon>
    </lineage>
</organism>
<reference evidence="1 2" key="1">
    <citation type="journal article" date="2014" name="Proc. Natl. Acad. Sci. U.S.A.">
        <title>Trajectory and genomic determinants of fungal-pathogen speciation and host adaptation.</title>
        <authorList>
            <person name="Hu X."/>
            <person name="Xiao G."/>
            <person name="Zheng P."/>
            <person name="Shang Y."/>
            <person name="Su Y."/>
            <person name="Zhang X."/>
            <person name="Liu X."/>
            <person name="Zhan S."/>
            <person name="St Leger R.J."/>
            <person name="Wang C."/>
        </authorList>
    </citation>
    <scope>NUCLEOTIDE SEQUENCE [LARGE SCALE GENOMIC DNA]</scope>
    <source>
        <strain evidence="1 2">ARSEF 977</strain>
    </source>
</reference>
<dbReference type="HOGENOM" id="CLU_025077_0_0_1"/>
<gene>
    <name evidence="1" type="ORF">MGU_07214</name>
</gene>
<dbReference type="Proteomes" id="UP000031192">
    <property type="component" value="Unassembled WGS sequence"/>
</dbReference>
<keyword evidence="2" id="KW-1185">Reference proteome</keyword>
<dbReference type="OrthoDB" id="4958856at2759"/>
<accession>A0A0B4H115</accession>
<dbReference type="EMBL" id="AZNH01000028">
    <property type="protein sequence ID" value="KID85677.1"/>
    <property type="molecule type" value="Genomic_DNA"/>
</dbReference>
<protein>
    <submittedName>
        <fullName evidence="1">Uncharacterized protein</fullName>
    </submittedName>
</protein>
<dbReference type="PANTHER" id="PTHR34365:SF7">
    <property type="entry name" value="GLYCINE-RICH DOMAIN-CONTAINING PROTEIN 1"/>
    <property type="match status" value="1"/>
</dbReference>
<dbReference type="Pfam" id="PF07173">
    <property type="entry name" value="GRDP-like"/>
    <property type="match status" value="1"/>
</dbReference>
<evidence type="ECO:0000313" key="1">
    <source>
        <dbReference type="EMBL" id="KID85677.1"/>
    </source>
</evidence>
<dbReference type="PANTHER" id="PTHR34365">
    <property type="entry name" value="ENOLASE (DUF1399)"/>
    <property type="match status" value="1"/>
</dbReference>
<proteinExistence type="predicted"/>
<comment type="caution">
    <text evidence="1">The sequence shown here is derived from an EMBL/GenBank/DDBJ whole genome shotgun (WGS) entry which is preliminary data.</text>
</comment>
<evidence type="ECO:0000313" key="2">
    <source>
        <dbReference type="Proteomes" id="UP000031192"/>
    </source>
</evidence>
<sequence length="385" mass="43417">MDQNLDDPKSDPMAPLNSMLNFAIPTDSTAIPSISECAAHLLLLESFTILRRDVQQWGKSVGIKAEMAWDIFLHLAVQRFLKWSQTPRLLEGTTPPLDVLMVWHAYMLNPGAYLDYEEAVLHGQFGGKGIAWASLRDCIDMNTAAFTLLPADEAIIVSMSLDPDLLGALKLGMVGPLVQKEIEAACSVQIDLCAAVGRQFDFSEKMYSLNWLRCPFARETLERCALEYQHFFKLIADNTELDIMPTLHVDLVWHTHQLSPASYRAYCDKVAGTFINHDDTPSPDDLAVAVSSNRAIPYPELEPQYATCYCWFCEAGRVSHPGEKRFDCPSGMESMIFQSVERENHRRESHALPTMSWVETNHAMLTLRRMNQERKGRTWACVSGL</sequence>
<name>A0A0B4H115_METGA</name>
<dbReference type="InterPro" id="IPR009836">
    <property type="entry name" value="GRDP-like"/>
</dbReference>
<dbReference type="AlphaFoldDB" id="A0A0B4H115"/>